<evidence type="ECO:0000259" key="1">
    <source>
        <dbReference type="Pfam" id="PF10416"/>
    </source>
</evidence>
<comment type="caution">
    <text evidence="2">The sequence shown here is derived from an EMBL/GenBank/DDBJ whole genome shotgun (WGS) entry which is preliminary data.</text>
</comment>
<evidence type="ECO:0000313" key="2">
    <source>
        <dbReference type="EMBL" id="KAK8847137.1"/>
    </source>
</evidence>
<accession>A0ABR2HI97</accession>
<dbReference type="Proteomes" id="UP001470230">
    <property type="component" value="Unassembled WGS sequence"/>
</dbReference>
<dbReference type="EMBL" id="JAPFFF010000028">
    <property type="protein sequence ID" value="KAK8847137.1"/>
    <property type="molecule type" value="Genomic_DNA"/>
</dbReference>
<dbReference type="InterPro" id="IPR018845">
    <property type="entry name" value="Initiator-bd"/>
</dbReference>
<proteinExistence type="predicted"/>
<gene>
    <name evidence="2" type="ORF">M9Y10_019719</name>
</gene>
<feature type="domain" description="Initiator binding" evidence="1">
    <location>
        <begin position="21"/>
        <end position="146"/>
    </location>
</feature>
<protein>
    <recommendedName>
        <fullName evidence="1">Initiator binding domain-containing protein</fullName>
    </recommendedName>
</protein>
<sequence length="243" mass="29128">MIKHQEGPHKTPEYIELLSLEDKNLYDELQKKVGSPNFRYNRNRRLSTINDIFEQIRKFCEKEEEDKWKRYLVCGICWFEDYISINTRQLRLLISKSKSAINGALAKMGYETVTAKGERASMLIEAIPYLFGHFTEYRKWSIRKKNPSKDEISLVKKSRRIKRKEEENECCCQVEKKEEKIEELFDIFNSEDDCGKINYEDEFYFNMECEDSIFDIGMEFKEDYKMIFNSSSQFKNEETSKVF</sequence>
<evidence type="ECO:0000313" key="3">
    <source>
        <dbReference type="Proteomes" id="UP001470230"/>
    </source>
</evidence>
<name>A0ABR2HI97_9EUKA</name>
<keyword evidence="3" id="KW-1185">Reference proteome</keyword>
<organism evidence="2 3">
    <name type="scientific">Tritrichomonas musculus</name>
    <dbReference type="NCBI Taxonomy" id="1915356"/>
    <lineage>
        <taxon>Eukaryota</taxon>
        <taxon>Metamonada</taxon>
        <taxon>Parabasalia</taxon>
        <taxon>Tritrichomonadida</taxon>
        <taxon>Tritrichomonadidae</taxon>
        <taxon>Tritrichomonas</taxon>
    </lineage>
</organism>
<dbReference type="Pfam" id="PF10416">
    <property type="entry name" value="IBD"/>
    <property type="match status" value="1"/>
</dbReference>
<reference evidence="2 3" key="1">
    <citation type="submission" date="2024-04" db="EMBL/GenBank/DDBJ databases">
        <title>Tritrichomonas musculus Genome.</title>
        <authorList>
            <person name="Alves-Ferreira E."/>
            <person name="Grigg M."/>
            <person name="Lorenzi H."/>
            <person name="Galac M."/>
        </authorList>
    </citation>
    <scope>NUCLEOTIDE SEQUENCE [LARGE SCALE GENOMIC DNA]</scope>
    <source>
        <strain evidence="2 3">EAF2021</strain>
    </source>
</reference>